<comment type="caution">
    <text evidence="2">The sequence shown here is derived from an EMBL/GenBank/DDBJ whole genome shotgun (WGS) entry which is preliminary data.</text>
</comment>
<dbReference type="SUPFAM" id="SSF55729">
    <property type="entry name" value="Acyl-CoA N-acyltransferases (Nat)"/>
    <property type="match status" value="1"/>
</dbReference>
<organism evidence="2 3">
    <name type="scientific">Enterococcus phoeniculicola ATCC BAA-412</name>
    <dbReference type="NCBI Taxonomy" id="1158610"/>
    <lineage>
        <taxon>Bacteria</taxon>
        <taxon>Bacillati</taxon>
        <taxon>Bacillota</taxon>
        <taxon>Bacilli</taxon>
        <taxon>Lactobacillales</taxon>
        <taxon>Enterococcaceae</taxon>
        <taxon>Enterococcus</taxon>
    </lineage>
</organism>
<evidence type="ECO:0000313" key="3">
    <source>
        <dbReference type="Proteomes" id="UP000013785"/>
    </source>
</evidence>
<proteinExistence type="predicted"/>
<dbReference type="OrthoDB" id="9786032at2"/>
<dbReference type="EMBL" id="AJAT01000015">
    <property type="protein sequence ID" value="EOL43928.1"/>
    <property type="molecule type" value="Genomic_DNA"/>
</dbReference>
<protein>
    <recommendedName>
        <fullName evidence="1">N-acetyltransferase domain-containing protein</fullName>
    </recommendedName>
</protein>
<dbReference type="InterPro" id="IPR016181">
    <property type="entry name" value="Acyl_CoA_acyltransferase"/>
</dbReference>
<keyword evidence="3" id="KW-1185">Reference proteome</keyword>
<evidence type="ECO:0000313" key="2">
    <source>
        <dbReference type="EMBL" id="EOL43928.1"/>
    </source>
</evidence>
<dbReference type="Gene3D" id="3.40.630.30">
    <property type="match status" value="1"/>
</dbReference>
<sequence length="157" mass="18091">MTIIFRKLIDKDKIFLEKVLIDSFNEDSERAFSSGKKEGPPGYDNGELAKKILNDRKSNKLVIQVNEIDCGILVYQEEPTQVIDYFCILPVYANKGLGSEVWHVFEQNKTGVWVLETPDFSIRNHHFYEKNGFQKVAEKTYGPKAKSFVFQKDLGHV</sequence>
<dbReference type="AlphaFoldDB" id="R3TS19"/>
<gene>
    <name evidence="2" type="ORF">UC3_01910</name>
</gene>
<accession>R3TS19</accession>
<dbReference type="InterPro" id="IPR000182">
    <property type="entry name" value="GNAT_dom"/>
</dbReference>
<dbReference type="Proteomes" id="UP000013785">
    <property type="component" value="Unassembled WGS sequence"/>
</dbReference>
<dbReference type="HOGENOM" id="CLU_096795_3_0_9"/>
<dbReference type="PATRIC" id="fig|1158610.3.peg.1903"/>
<dbReference type="eggNOG" id="COG0454">
    <property type="taxonomic scope" value="Bacteria"/>
</dbReference>
<name>R3TS19_9ENTE</name>
<dbReference type="STRING" id="154621.RV11_GL001056"/>
<dbReference type="RefSeq" id="WP_010768572.1">
    <property type="nucleotide sequence ID" value="NZ_ASWE01000002.1"/>
</dbReference>
<dbReference type="GO" id="GO:0016747">
    <property type="term" value="F:acyltransferase activity, transferring groups other than amino-acyl groups"/>
    <property type="evidence" value="ECO:0007669"/>
    <property type="project" value="InterPro"/>
</dbReference>
<dbReference type="Pfam" id="PF13508">
    <property type="entry name" value="Acetyltransf_7"/>
    <property type="match status" value="1"/>
</dbReference>
<dbReference type="PROSITE" id="PS51186">
    <property type="entry name" value="GNAT"/>
    <property type="match status" value="1"/>
</dbReference>
<reference evidence="2 3" key="1">
    <citation type="submission" date="2013-02" db="EMBL/GenBank/DDBJ databases">
        <title>The Genome Sequence of Enterococcus phoeniculicola BAA-412.</title>
        <authorList>
            <consortium name="The Broad Institute Genome Sequencing Platform"/>
            <consortium name="The Broad Institute Genome Sequencing Center for Infectious Disease"/>
            <person name="Earl A.M."/>
            <person name="Gilmore M.S."/>
            <person name="Lebreton F."/>
            <person name="Walker B."/>
            <person name="Young S.K."/>
            <person name="Zeng Q."/>
            <person name="Gargeya S."/>
            <person name="Fitzgerald M."/>
            <person name="Haas B."/>
            <person name="Abouelleil A."/>
            <person name="Alvarado L."/>
            <person name="Arachchi H.M."/>
            <person name="Berlin A.M."/>
            <person name="Chapman S.B."/>
            <person name="Dewar J."/>
            <person name="Goldberg J."/>
            <person name="Griggs A."/>
            <person name="Gujja S."/>
            <person name="Hansen M."/>
            <person name="Howarth C."/>
            <person name="Imamovic A."/>
            <person name="Larimer J."/>
            <person name="McCowan C."/>
            <person name="Murphy C."/>
            <person name="Neiman D."/>
            <person name="Pearson M."/>
            <person name="Priest M."/>
            <person name="Roberts A."/>
            <person name="Saif S."/>
            <person name="Shea T."/>
            <person name="Sisk P."/>
            <person name="Sykes S."/>
            <person name="Wortman J."/>
            <person name="Nusbaum C."/>
            <person name="Birren B."/>
        </authorList>
    </citation>
    <scope>NUCLEOTIDE SEQUENCE [LARGE SCALE GENOMIC DNA]</scope>
    <source>
        <strain evidence="2 3">ATCC BAA-412</strain>
    </source>
</reference>
<feature type="domain" description="N-acetyltransferase" evidence="1">
    <location>
        <begin position="3"/>
        <end position="155"/>
    </location>
</feature>
<evidence type="ECO:0000259" key="1">
    <source>
        <dbReference type="PROSITE" id="PS51186"/>
    </source>
</evidence>